<comment type="caution">
    <text evidence="1">The sequence shown here is derived from an EMBL/GenBank/DDBJ whole genome shotgun (WGS) entry which is preliminary data.</text>
</comment>
<dbReference type="Proteomes" id="UP000188597">
    <property type="component" value="Unassembled WGS sequence"/>
</dbReference>
<evidence type="ECO:0000313" key="2">
    <source>
        <dbReference type="Proteomes" id="UP000188597"/>
    </source>
</evidence>
<evidence type="ECO:0000313" key="1">
    <source>
        <dbReference type="EMBL" id="OOE14364.1"/>
    </source>
</evidence>
<organism evidence="1 2">
    <name type="scientific">Fictibacillus arsenicus</name>
    <dbReference type="NCBI Taxonomy" id="255247"/>
    <lineage>
        <taxon>Bacteria</taxon>
        <taxon>Bacillati</taxon>
        <taxon>Bacillota</taxon>
        <taxon>Bacilli</taxon>
        <taxon>Bacillales</taxon>
        <taxon>Fictibacillaceae</taxon>
        <taxon>Fictibacillus</taxon>
    </lineage>
</organism>
<dbReference type="EMBL" id="MQMF01000001">
    <property type="protein sequence ID" value="OOE14364.1"/>
    <property type="molecule type" value="Genomic_DNA"/>
</dbReference>
<dbReference type="AlphaFoldDB" id="A0A1V3GBY7"/>
<dbReference type="RefSeq" id="WP_077359916.1">
    <property type="nucleotide sequence ID" value="NZ_MQMF01000001.1"/>
</dbReference>
<proteinExistence type="predicted"/>
<reference evidence="1 2" key="1">
    <citation type="submission" date="2016-11" db="EMBL/GenBank/DDBJ databases">
        <authorList>
            <person name="Jaros S."/>
            <person name="Januszkiewicz K."/>
            <person name="Wedrychowicz H."/>
        </authorList>
    </citation>
    <scope>NUCLEOTIDE SEQUENCE [LARGE SCALE GENOMIC DNA]</scope>
    <source>
        <strain evidence="1 2">Con a/3</strain>
    </source>
</reference>
<protein>
    <submittedName>
        <fullName evidence="1">Uncharacterized protein</fullName>
    </submittedName>
</protein>
<accession>A0A1V3GBY7</accession>
<gene>
    <name evidence="1" type="ORF">UN64_03960</name>
</gene>
<sequence length="88" mass="9816">MENKKVHLVVDCSDEVNKGENNAKDIGYGCKVVVTDKTAVFNENGEKINSEQLQKGVKLKIVLFGPSKISKDVESREIEAKEIHMLID</sequence>
<name>A0A1V3GBY7_9BACL</name>
<dbReference type="OrthoDB" id="2663534at2"/>